<evidence type="ECO:0000259" key="1">
    <source>
        <dbReference type="SMART" id="SM01321"/>
    </source>
</evidence>
<feature type="domain" description="Transposase IS200-like" evidence="1">
    <location>
        <begin position="74"/>
        <end position="247"/>
    </location>
</feature>
<dbReference type="GO" id="GO:0003677">
    <property type="term" value="F:DNA binding"/>
    <property type="evidence" value="ECO:0007669"/>
    <property type="project" value="InterPro"/>
</dbReference>
<proteinExistence type="predicted"/>
<dbReference type="Proteomes" id="UP000475117">
    <property type="component" value="Chromosome"/>
</dbReference>
<dbReference type="AlphaFoldDB" id="A0A7T7F1W2"/>
<evidence type="ECO:0000313" key="3">
    <source>
        <dbReference type="Proteomes" id="UP000475117"/>
    </source>
</evidence>
<dbReference type="KEGG" id="soa:G3M56_000230"/>
<dbReference type="InterPro" id="IPR036515">
    <property type="entry name" value="Transposase_17_sf"/>
</dbReference>
<dbReference type="SUPFAM" id="SSF143422">
    <property type="entry name" value="Transposase IS200-like"/>
    <property type="match status" value="1"/>
</dbReference>
<gene>
    <name evidence="2" type="ORF">G3M56_000230</name>
</gene>
<dbReference type="RefSeq" id="WP_235203493.1">
    <property type="nucleotide sequence ID" value="NZ_CP066776.1"/>
</dbReference>
<organism evidence="2 3">
    <name type="scientific">Sulfuriroseicoccus oceanibius</name>
    <dbReference type="NCBI Taxonomy" id="2707525"/>
    <lineage>
        <taxon>Bacteria</taxon>
        <taxon>Pseudomonadati</taxon>
        <taxon>Verrucomicrobiota</taxon>
        <taxon>Verrucomicrobiia</taxon>
        <taxon>Verrucomicrobiales</taxon>
        <taxon>Verrucomicrobiaceae</taxon>
        <taxon>Sulfuriroseicoccus</taxon>
    </lineage>
</organism>
<dbReference type="GO" id="GO:0004803">
    <property type="term" value="F:transposase activity"/>
    <property type="evidence" value="ECO:0007669"/>
    <property type="project" value="InterPro"/>
</dbReference>
<sequence length="426" mass="48403">MSSESDTLVGGVSGGMKAAKKLGSMGAAAREALVAIEAKTAAHVGAGWWGVSEDLEGNVVNLRRPQKRMLGEKGEDACYHVMSRTVGGEVFFDDVEKEALKKLIWKMARFSMVRVVTYAVMGNHFHVLAVVPDAEKALAKFREPGGEELLLKHISCLYSRNAVDEFAQQLKRLGERGQEKARAELIERMLARMCDISRFMNAVKVRFTRWYNKRHERRGTLWMSRFKSVLIGSDEAMRNVALYIELNPVRAGLVDDPVAYRWCGWAEAEVGGSRRARRGICKAVDCPVDSWERGDDRARETYRKLIAYVIERELAARYEEARSAVERGEATREQRLLVRAGRPEVDSEQPGVTKYLLRRTRYFSDSVVIGTKSFVEHAHERYAECFSPRRKTFATKMRDPRGDGRIADEAHYTLKNLVKRVWGSQF</sequence>
<keyword evidence="3" id="KW-1185">Reference proteome</keyword>
<reference evidence="2 3" key="1">
    <citation type="submission" date="2020-12" db="EMBL/GenBank/DDBJ databases">
        <title>Sulforoseuscoccus oceanibium gen. nov., sp. nov., a representative of the phylum Verrucomicrobia with special cytoplasmic membrane, and proposal of Sulforoseuscoccusaceae fam. nov.</title>
        <authorList>
            <person name="Xi F."/>
        </authorList>
    </citation>
    <scope>NUCLEOTIDE SEQUENCE [LARGE SCALE GENOMIC DNA]</scope>
    <source>
        <strain evidence="2 3">T37</strain>
    </source>
</reference>
<dbReference type="InterPro" id="IPR002686">
    <property type="entry name" value="Transposase_17"/>
</dbReference>
<dbReference type="PANTHER" id="PTHR34322">
    <property type="entry name" value="TRANSPOSASE, Y1_TNP DOMAIN-CONTAINING"/>
    <property type="match status" value="1"/>
</dbReference>
<accession>A0A7T7F1W2</accession>
<dbReference type="PANTHER" id="PTHR34322:SF2">
    <property type="entry name" value="TRANSPOSASE IS200-LIKE DOMAIN-CONTAINING PROTEIN"/>
    <property type="match status" value="1"/>
</dbReference>
<dbReference type="GO" id="GO:0006313">
    <property type="term" value="P:DNA transposition"/>
    <property type="evidence" value="ECO:0007669"/>
    <property type="project" value="InterPro"/>
</dbReference>
<protein>
    <recommendedName>
        <fullName evidence="1">Transposase IS200-like domain-containing protein</fullName>
    </recommendedName>
</protein>
<dbReference type="EMBL" id="CP066776">
    <property type="protein sequence ID" value="QQL45050.1"/>
    <property type="molecule type" value="Genomic_DNA"/>
</dbReference>
<dbReference type="Gene3D" id="3.30.70.1290">
    <property type="entry name" value="Transposase IS200-like"/>
    <property type="match status" value="1"/>
</dbReference>
<evidence type="ECO:0000313" key="2">
    <source>
        <dbReference type="EMBL" id="QQL45050.1"/>
    </source>
</evidence>
<dbReference type="SMART" id="SM01321">
    <property type="entry name" value="Y1_Tnp"/>
    <property type="match status" value="1"/>
</dbReference>
<name>A0A7T7F1W2_9BACT</name>